<evidence type="ECO:0000313" key="1">
    <source>
        <dbReference type="EMBL" id="GAF79634.1"/>
    </source>
</evidence>
<comment type="caution">
    <text evidence="1">The sequence shown here is derived from an EMBL/GenBank/DDBJ whole genome shotgun (WGS) entry which is preliminary data.</text>
</comment>
<protein>
    <submittedName>
        <fullName evidence="1">Uncharacterized protein</fullName>
    </submittedName>
</protein>
<organism evidence="1">
    <name type="scientific">marine sediment metagenome</name>
    <dbReference type="NCBI Taxonomy" id="412755"/>
    <lineage>
        <taxon>unclassified sequences</taxon>
        <taxon>metagenomes</taxon>
        <taxon>ecological metagenomes</taxon>
    </lineage>
</organism>
<dbReference type="EMBL" id="BARS01002003">
    <property type="protein sequence ID" value="GAF79634.1"/>
    <property type="molecule type" value="Genomic_DNA"/>
</dbReference>
<accession>X0SF49</accession>
<reference evidence="1" key="1">
    <citation type="journal article" date="2014" name="Front. Microbiol.">
        <title>High frequency of phylogenetically diverse reductive dehalogenase-homologous genes in deep subseafloor sedimentary metagenomes.</title>
        <authorList>
            <person name="Kawai M."/>
            <person name="Futagami T."/>
            <person name="Toyoda A."/>
            <person name="Takaki Y."/>
            <person name="Nishi S."/>
            <person name="Hori S."/>
            <person name="Arai W."/>
            <person name="Tsubouchi T."/>
            <person name="Morono Y."/>
            <person name="Uchiyama I."/>
            <person name="Ito T."/>
            <person name="Fujiyama A."/>
            <person name="Inagaki F."/>
            <person name="Takami H."/>
        </authorList>
    </citation>
    <scope>NUCLEOTIDE SEQUENCE</scope>
    <source>
        <strain evidence="1">Expedition CK06-06</strain>
    </source>
</reference>
<sequence>METIHLRVDLRIPQDMYDFLSEESRLKKMSFEGLILRYIQERMEEQRRDAIGTSE</sequence>
<proteinExistence type="predicted"/>
<dbReference type="AlphaFoldDB" id="X0SF49"/>
<name>X0SF49_9ZZZZ</name>
<gene>
    <name evidence="1" type="ORF">S01H1_03719</name>
</gene>